<dbReference type="InterPro" id="IPR050086">
    <property type="entry name" value="MetN_ABC_transporter-like"/>
</dbReference>
<keyword evidence="1" id="KW-0813">Transport</keyword>
<evidence type="ECO:0000256" key="2">
    <source>
        <dbReference type="ARBA" id="ARBA00022475"/>
    </source>
</evidence>
<evidence type="ECO:0000256" key="7">
    <source>
        <dbReference type="ARBA" id="ARBA00023136"/>
    </source>
</evidence>
<dbReference type="PROSITE" id="PS00211">
    <property type="entry name" value="ABC_TRANSPORTER_1"/>
    <property type="match status" value="1"/>
</dbReference>
<dbReference type="InterPro" id="IPR012693">
    <property type="entry name" value="ABC_transpr_PhnC"/>
</dbReference>
<evidence type="ECO:0000256" key="5">
    <source>
        <dbReference type="ARBA" id="ARBA00022885"/>
    </source>
</evidence>
<proteinExistence type="predicted"/>
<organism evidence="9 10">
    <name type="scientific">Desulfofundulus kuznetsovii (strain DSM 6115 / VKM B-1805 / 17)</name>
    <name type="common">Desulfotomaculum kuznetsovii</name>
    <dbReference type="NCBI Taxonomy" id="760568"/>
    <lineage>
        <taxon>Bacteria</taxon>
        <taxon>Bacillati</taxon>
        <taxon>Bacillota</taxon>
        <taxon>Clostridia</taxon>
        <taxon>Eubacteriales</taxon>
        <taxon>Peptococcaceae</taxon>
        <taxon>Desulfofundulus</taxon>
    </lineage>
</organism>
<dbReference type="RefSeq" id="WP_013823315.1">
    <property type="nucleotide sequence ID" value="NC_015573.1"/>
</dbReference>
<evidence type="ECO:0000256" key="1">
    <source>
        <dbReference type="ARBA" id="ARBA00022448"/>
    </source>
</evidence>
<name>A0AAU8PE95_DESK7</name>
<dbReference type="GO" id="GO:0015416">
    <property type="term" value="F:ABC-type phosphonate transporter activity"/>
    <property type="evidence" value="ECO:0007669"/>
    <property type="project" value="InterPro"/>
</dbReference>
<protein>
    <submittedName>
        <fullName evidence="9">Phosphonate ABC transporter, ATPase subunit</fullName>
        <ecNumber evidence="9">3.6.3.28</ecNumber>
    </submittedName>
</protein>
<dbReference type="Proteomes" id="UP000009229">
    <property type="component" value="Chromosome"/>
</dbReference>
<evidence type="ECO:0000256" key="6">
    <source>
        <dbReference type="ARBA" id="ARBA00022967"/>
    </source>
</evidence>
<accession>A0AAU8PE95</accession>
<gene>
    <name evidence="9" type="ordered locus">Desku_2264</name>
</gene>
<evidence type="ECO:0000259" key="8">
    <source>
        <dbReference type="PROSITE" id="PS50893"/>
    </source>
</evidence>
<dbReference type="KEGG" id="dku:Desku_2264"/>
<evidence type="ECO:0000256" key="4">
    <source>
        <dbReference type="ARBA" id="ARBA00022840"/>
    </source>
</evidence>
<reference evidence="10" key="1">
    <citation type="submission" date="2011-05" db="EMBL/GenBank/DDBJ databases">
        <title>Complete sequence of Desulfotomaculum kuznetsovii DSM 6115.</title>
        <authorList>
            <person name="Lucas S."/>
            <person name="Han J."/>
            <person name="Lapidus A."/>
            <person name="Cheng J.-F."/>
            <person name="Goodwin L."/>
            <person name="Pitluck S."/>
            <person name="Peters L."/>
            <person name="Mikhailova N."/>
            <person name="Lu M."/>
            <person name="Saunders E."/>
            <person name="Han C."/>
            <person name="Tapia R."/>
            <person name="Land M."/>
            <person name="Hauser L."/>
            <person name="Kyrpides N."/>
            <person name="Ivanova N."/>
            <person name="Pagani I."/>
            <person name="Nazina T."/>
            <person name="Ivanova A."/>
            <person name="Parshina S."/>
            <person name="Kuever J."/>
            <person name="Muyzer G."/>
            <person name="Plugge C."/>
            <person name="Stams A."/>
            <person name="Woyke T."/>
        </authorList>
    </citation>
    <scope>NUCLEOTIDE SEQUENCE [LARGE SCALE GENOMIC DNA]</scope>
    <source>
        <strain evidence="10">DSM 6115 / VKM B-1805 / 17</strain>
    </source>
</reference>
<dbReference type="GO" id="GO:0016887">
    <property type="term" value="F:ATP hydrolysis activity"/>
    <property type="evidence" value="ECO:0007669"/>
    <property type="project" value="InterPro"/>
</dbReference>
<dbReference type="InterPro" id="IPR003439">
    <property type="entry name" value="ABC_transporter-like_ATP-bd"/>
</dbReference>
<dbReference type="InterPro" id="IPR003593">
    <property type="entry name" value="AAA+_ATPase"/>
</dbReference>
<keyword evidence="3" id="KW-0547">Nucleotide-binding</keyword>
<dbReference type="GO" id="GO:0005524">
    <property type="term" value="F:ATP binding"/>
    <property type="evidence" value="ECO:0007669"/>
    <property type="project" value="UniProtKB-KW"/>
</dbReference>
<keyword evidence="10" id="KW-1185">Reference proteome</keyword>
<dbReference type="InterPro" id="IPR017871">
    <property type="entry name" value="ABC_transporter-like_CS"/>
</dbReference>
<keyword evidence="6" id="KW-1278">Translocase</keyword>
<keyword evidence="4" id="KW-0067">ATP-binding</keyword>
<dbReference type="InterPro" id="IPR027417">
    <property type="entry name" value="P-loop_NTPase"/>
</dbReference>
<keyword evidence="7" id="KW-0472">Membrane</keyword>
<feature type="domain" description="ABC transporter" evidence="8">
    <location>
        <begin position="2"/>
        <end position="245"/>
    </location>
</feature>
<evidence type="ECO:0000313" key="9">
    <source>
        <dbReference type="EMBL" id="AEG15801.1"/>
    </source>
</evidence>
<evidence type="ECO:0000256" key="3">
    <source>
        <dbReference type="ARBA" id="ARBA00022741"/>
    </source>
</evidence>
<keyword evidence="2" id="KW-1003">Cell membrane</keyword>
<dbReference type="Gene3D" id="3.40.50.300">
    <property type="entry name" value="P-loop containing nucleotide triphosphate hydrolases"/>
    <property type="match status" value="1"/>
</dbReference>
<dbReference type="SUPFAM" id="SSF52540">
    <property type="entry name" value="P-loop containing nucleoside triphosphate hydrolases"/>
    <property type="match status" value="1"/>
</dbReference>
<keyword evidence="9" id="KW-0378">Hydrolase</keyword>
<dbReference type="PROSITE" id="PS50893">
    <property type="entry name" value="ABC_TRANSPORTER_2"/>
    <property type="match status" value="1"/>
</dbReference>
<evidence type="ECO:0000313" key="10">
    <source>
        <dbReference type="Proteomes" id="UP000009229"/>
    </source>
</evidence>
<dbReference type="EC" id="3.6.3.28" evidence="9"/>
<dbReference type="AlphaFoldDB" id="A0AAU8PE95"/>
<dbReference type="CDD" id="cd03256">
    <property type="entry name" value="ABC_PhnC_transporter"/>
    <property type="match status" value="1"/>
</dbReference>
<dbReference type="PANTHER" id="PTHR43166">
    <property type="entry name" value="AMINO ACID IMPORT ATP-BINDING PROTEIN"/>
    <property type="match status" value="1"/>
</dbReference>
<dbReference type="PANTHER" id="PTHR43166:SF6">
    <property type="entry name" value="PHOSPHONATES IMPORT ATP-BINDING PROTEIN PHNC"/>
    <property type="match status" value="1"/>
</dbReference>
<dbReference type="Pfam" id="PF00005">
    <property type="entry name" value="ABC_tran"/>
    <property type="match status" value="1"/>
</dbReference>
<keyword evidence="5" id="KW-0918">Phosphonate transport</keyword>
<dbReference type="EMBL" id="CP002770">
    <property type="protein sequence ID" value="AEG15801.1"/>
    <property type="molecule type" value="Genomic_DNA"/>
</dbReference>
<dbReference type="SMART" id="SM00382">
    <property type="entry name" value="AAA"/>
    <property type="match status" value="1"/>
</dbReference>
<dbReference type="NCBIfam" id="TIGR02315">
    <property type="entry name" value="ABC_phnC"/>
    <property type="match status" value="1"/>
</dbReference>
<sequence>MIRITNLSKEYRGGVKAVVDVNLEVHKGEFVALLGLSGAGKSTLLRCINGLVQPTTGEVTVANLNVNGRSRELRELRRRVAMIFQQFNLVKRLTVLDNVLCGRLSYCGIFFSCCRIFSDADRELAWHALARVGLQDKAFQRADQLSGGQQQRVGIARALVQQPEVLLADEPVASLDPKSSRRVMDILASINREDGLTLLVSMHDVDLALEYASRVVGLRDGRMVLDKPAHTVSKADLEWLYQQPDDSAEFDTMAEVAYA</sequence>
<dbReference type="GO" id="GO:0016020">
    <property type="term" value="C:membrane"/>
    <property type="evidence" value="ECO:0007669"/>
    <property type="project" value="InterPro"/>
</dbReference>